<dbReference type="InterPro" id="IPR029058">
    <property type="entry name" value="AB_hydrolase_fold"/>
</dbReference>
<dbReference type="RefSeq" id="WP_284824551.1">
    <property type="nucleotide sequence ID" value="NZ_CP126969.1"/>
</dbReference>
<proteinExistence type="predicted"/>
<reference evidence="2 3" key="1">
    <citation type="submission" date="2023-05" db="EMBL/GenBank/DDBJ databases">
        <title>Corynebacterium suedekumii sp. nov. and Corynebacterium breve sp. nov. isolated from raw cow's milk.</title>
        <authorList>
            <person name="Baer M.K."/>
            <person name="Mehl L."/>
            <person name="Hellmuth R."/>
            <person name="Marke G."/>
            <person name="Lipski A."/>
        </authorList>
    </citation>
    <scope>NUCLEOTIDE SEQUENCE [LARGE SCALE GENOMIC DNA]</scope>
    <source>
        <strain evidence="2 3">R4</strain>
    </source>
</reference>
<dbReference type="Gene3D" id="3.40.50.1820">
    <property type="entry name" value="alpha/beta hydrolase"/>
    <property type="match status" value="1"/>
</dbReference>
<accession>A0ABY8VFN3</accession>
<dbReference type="GO" id="GO:0016787">
    <property type="term" value="F:hydrolase activity"/>
    <property type="evidence" value="ECO:0007669"/>
    <property type="project" value="UniProtKB-KW"/>
</dbReference>
<organism evidence="2 3">
    <name type="scientific">Corynebacterium breve</name>
    <dbReference type="NCBI Taxonomy" id="3049799"/>
    <lineage>
        <taxon>Bacteria</taxon>
        <taxon>Bacillati</taxon>
        <taxon>Actinomycetota</taxon>
        <taxon>Actinomycetes</taxon>
        <taxon>Mycobacteriales</taxon>
        <taxon>Corynebacteriaceae</taxon>
        <taxon>Corynebacterium</taxon>
    </lineage>
</organism>
<sequence length="390" mass="41433">MTAPSPQPFAEAAGVLGEVTGATTTRAAQLRFAVSVLREDGFDGPAADSAMQRFSGLAEQLTSIVDEINAVIPVLQLAGIAENFLTRAIEAASTLAGFSSETPAFVALMQLERRRLDAQLATLILQHCQHVSQPILDRLYLHPDDSLSDIHQRNSVKLSDEHRGLIESYNGVVLESGSGGITVLLGTSPEDVDRLHPRAITTMVAGVGSSRESSLAGYLDRGQRFSDASGAPTVVWLGYTAPDSVIPPGALSRFAHQGADDLSDFQATLHERFPDARKNVVAHSYGTVVATESARAHGLFADNLVLMASPGVPAAHVSQLHLYGSSPRVTVVDAALDPIRVTRGDHGAIHGANPRSLFFGADETIVLPSVGHSSHWSHPRILELLARMSA</sequence>
<protein>
    <submittedName>
        <fullName evidence="2">Alpha/beta hydrolase</fullName>
    </submittedName>
</protein>
<name>A0ABY8VFN3_9CORY</name>
<dbReference type="Proteomes" id="UP001225598">
    <property type="component" value="Chromosome"/>
</dbReference>
<dbReference type="EMBL" id="CP126969">
    <property type="protein sequence ID" value="WIM67448.1"/>
    <property type="molecule type" value="Genomic_DNA"/>
</dbReference>
<evidence type="ECO:0000313" key="3">
    <source>
        <dbReference type="Proteomes" id="UP001225598"/>
    </source>
</evidence>
<keyword evidence="3" id="KW-1185">Reference proteome</keyword>
<dbReference type="SUPFAM" id="SSF53474">
    <property type="entry name" value="alpha/beta-Hydrolases"/>
    <property type="match status" value="1"/>
</dbReference>
<feature type="domain" description="DUF1023" evidence="1">
    <location>
        <begin position="223"/>
        <end position="340"/>
    </location>
</feature>
<keyword evidence="2" id="KW-0378">Hydrolase</keyword>
<evidence type="ECO:0000259" key="1">
    <source>
        <dbReference type="Pfam" id="PF06259"/>
    </source>
</evidence>
<evidence type="ECO:0000313" key="2">
    <source>
        <dbReference type="EMBL" id="WIM67448.1"/>
    </source>
</evidence>
<dbReference type="Pfam" id="PF06259">
    <property type="entry name" value="Abhydrolase_8"/>
    <property type="match status" value="1"/>
</dbReference>
<dbReference type="InterPro" id="IPR010427">
    <property type="entry name" value="DUF1023"/>
</dbReference>
<gene>
    <name evidence="2" type="ORF">QP027_10135</name>
</gene>